<feature type="transmembrane region" description="Helical" evidence="2">
    <location>
        <begin position="52"/>
        <end position="76"/>
    </location>
</feature>
<feature type="region of interest" description="Disordered" evidence="1">
    <location>
        <begin position="254"/>
        <end position="319"/>
    </location>
</feature>
<evidence type="ECO:0000313" key="3">
    <source>
        <dbReference type="Proteomes" id="UP001652622"/>
    </source>
</evidence>
<feature type="compositionally biased region" description="Low complexity" evidence="1">
    <location>
        <begin position="282"/>
        <end position="298"/>
    </location>
</feature>
<evidence type="ECO:0000256" key="1">
    <source>
        <dbReference type="SAM" id="MobiDB-lite"/>
    </source>
</evidence>
<proteinExistence type="predicted"/>
<protein>
    <submittedName>
        <fullName evidence="4">Uncharacterized protein LOC117667091</fullName>
    </submittedName>
</protein>
<dbReference type="Proteomes" id="UP001652622">
    <property type="component" value="Unplaced"/>
</dbReference>
<dbReference type="RefSeq" id="XP_034276172.1">
    <property type="nucleotide sequence ID" value="XM_034420281.2"/>
</dbReference>
<organism evidence="3 4">
    <name type="scientific">Pantherophis guttatus</name>
    <name type="common">Corn snake</name>
    <name type="synonym">Elaphe guttata</name>
    <dbReference type="NCBI Taxonomy" id="94885"/>
    <lineage>
        <taxon>Eukaryota</taxon>
        <taxon>Metazoa</taxon>
        <taxon>Chordata</taxon>
        <taxon>Craniata</taxon>
        <taxon>Vertebrata</taxon>
        <taxon>Euteleostomi</taxon>
        <taxon>Lepidosauria</taxon>
        <taxon>Squamata</taxon>
        <taxon>Bifurcata</taxon>
        <taxon>Unidentata</taxon>
        <taxon>Episquamata</taxon>
        <taxon>Toxicofera</taxon>
        <taxon>Serpentes</taxon>
        <taxon>Colubroidea</taxon>
        <taxon>Colubridae</taxon>
        <taxon>Colubrinae</taxon>
        <taxon>Pantherophis</taxon>
    </lineage>
</organism>
<feature type="compositionally biased region" description="Basic and acidic residues" evidence="1">
    <location>
        <begin position="95"/>
        <end position="124"/>
    </location>
</feature>
<feature type="compositionally biased region" description="Polar residues" evidence="1">
    <location>
        <begin position="178"/>
        <end position="188"/>
    </location>
</feature>
<keyword evidence="2" id="KW-1133">Transmembrane helix</keyword>
<dbReference type="InParanoid" id="A0A6P9BXW2"/>
<feature type="region of interest" description="Disordered" evidence="1">
    <location>
        <begin position="327"/>
        <end position="346"/>
    </location>
</feature>
<gene>
    <name evidence="4" type="primary">LOC117667091</name>
</gene>
<feature type="region of interest" description="Disordered" evidence="1">
    <location>
        <begin position="87"/>
        <end position="213"/>
    </location>
</feature>
<evidence type="ECO:0000256" key="2">
    <source>
        <dbReference type="SAM" id="Phobius"/>
    </source>
</evidence>
<feature type="compositionally biased region" description="Basic and acidic residues" evidence="1">
    <location>
        <begin position="133"/>
        <end position="146"/>
    </location>
</feature>
<dbReference type="AlphaFoldDB" id="A0A6P9BXW2"/>
<dbReference type="GeneID" id="117667091"/>
<reference evidence="4" key="1">
    <citation type="submission" date="2025-08" db="UniProtKB">
        <authorList>
            <consortium name="RefSeq"/>
        </authorList>
    </citation>
    <scope>IDENTIFICATION</scope>
    <source>
        <tissue evidence="4">Blood</tissue>
    </source>
</reference>
<evidence type="ECO:0000313" key="4">
    <source>
        <dbReference type="RefSeq" id="XP_034276172.1"/>
    </source>
</evidence>
<accession>A0A6P9BXW2</accession>
<dbReference type="KEGG" id="pgut:117667091"/>
<name>A0A6P9BXW2_PANGU</name>
<keyword evidence="3" id="KW-1185">Reference proteome</keyword>
<keyword evidence="2" id="KW-0472">Membrane</keyword>
<keyword evidence="2" id="KW-0812">Transmembrane</keyword>
<sequence>MLPEAACMAAQRLRGPIYLFLLTSFLVGGSKSPCERQQRLRKPVLESLRLEAYWVPLMIILGGCCAMAWSILFIAYDVARPGGYGLPQIPGTPEGEQKEGGPKQVPAKETKEDSNLLESKKSKELLGTSLETKGSREEIELDRTGSREAVGNPQQSEESKGAKEGIENPLEFKVSQEGIENQLESRGSQEGICSPFLQGKNDPASFRSNQVEDQPCGKLWSTMEKELERLLQLLRFCRSSGPDLLAEGSLGPVIEEAMPPPATETPNPAEADSGTRATIQVQEPLIQAQEPPIQAQEPPTIPAEETLRPPSSGQSPATMHFIICGLPSCTCTNTGQRRQGGSRGRK</sequence>
<feature type="compositionally biased region" description="Basic and acidic residues" evidence="1">
    <location>
        <begin position="157"/>
        <end position="166"/>
    </location>
</feature>